<evidence type="ECO:0000313" key="5">
    <source>
        <dbReference type="EMBL" id="WMV06907.1"/>
    </source>
</evidence>
<dbReference type="InterPro" id="IPR024861">
    <property type="entry name" value="Donson"/>
</dbReference>
<protein>
    <recommendedName>
        <fullName evidence="7">Protein downstream neighbor of Son</fullName>
    </recommendedName>
</protein>
<organism evidence="5 6">
    <name type="scientific">Solanum verrucosum</name>
    <dbReference type="NCBI Taxonomy" id="315347"/>
    <lineage>
        <taxon>Eukaryota</taxon>
        <taxon>Viridiplantae</taxon>
        <taxon>Streptophyta</taxon>
        <taxon>Embryophyta</taxon>
        <taxon>Tracheophyta</taxon>
        <taxon>Spermatophyta</taxon>
        <taxon>Magnoliopsida</taxon>
        <taxon>eudicotyledons</taxon>
        <taxon>Gunneridae</taxon>
        <taxon>Pentapetalae</taxon>
        <taxon>asterids</taxon>
        <taxon>lamiids</taxon>
        <taxon>Solanales</taxon>
        <taxon>Solanaceae</taxon>
        <taxon>Solanoideae</taxon>
        <taxon>Solaneae</taxon>
        <taxon>Solanum</taxon>
    </lineage>
</organism>
<keyword evidence="6" id="KW-1185">Reference proteome</keyword>
<dbReference type="PANTHER" id="PTHR12972">
    <property type="entry name" value="DOWNSTREAM NEIGHBOR OF SON"/>
    <property type="match status" value="1"/>
</dbReference>
<evidence type="ECO:0008006" key="7">
    <source>
        <dbReference type="Google" id="ProtNLM"/>
    </source>
</evidence>
<gene>
    <name evidence="5" type="ORF">MTR67_000292</name>
</gene>
<dbReference type="GO" id="GO:0033260">
    <property type="term" value="P:nuclear DNA replication"/>
    <property type="evidence" value="ECO:0007669"/>
    <property type="project" value="TreeGrafter"/>
</dbReference>
<evidence type="ECO:0000256" key="1">
    <source>
        <dbReference type="ARBA" id="ARBA00004123"/>
    </source>
</evidence>
<sequence>MAAKVAAAGMVHQSNALNFGGGGSSKVTTTTLKRKTPSELRGEQLKKKNIVELVDESIVSNGGPMSGLFPGPKRCDVSKNPRYVDTRVDELFPARKSSIRLKLVSRKENGKENVQAENSGNTKNCSVPSAFPAKNQQRSKCPKFSLASTVTGKDHATETCSTSERCSENTFRSVTELSLGSVDVHGLSTVDMDKALRGLATHEHLGAAAKIVESSETDGGIRSKNFCSEFHVPCKMTPLDLTMKTNIRVVSSSSINWFHRLINCGANNVVARSSVNCFTKLKMTCLSEVTSVSQATNPMSLHSWMYPQSPLPPSVISALTLSVSAGGQLDFLSERQLAWQDSFRSLYYMLRKNVCSIFYGLNRAAPVACKDRETIQSDSSRFYFRGKQCFYYLLFCPFSSCAFSILRVNNCYLTLLVFREKVGVASVVDKLREARLRWFGHVKRRCEDAPVRRCEGLVVEGTRRGRGGPKKYWGEVIRQDLAQLHITEDMTLDRKEWRSRIKVEVCTAQFVIMFTSSYSEENKHVCNAYISQSTRGLRSLLKEHDVSYSMPLCHSKLEELNTEELVELSEIEKQNLGQTRRRSAMSDVDNRPDSLLAFTGNKNVHSLYDFLLNYRYFLTSLTGVDVPELYSPIPFENAALTAPEVRCKEVRRIDQAAFQGMESNVTCVPNQQPSSGMCYSVEIKGRYLAPWVTSAICDAFSSNSTSFEASFISEPASVNLNASLGITGKYSDPEVSATEALDKDNLCFGIQNTKFCSQINSGFLKGLKYNGGSYTAFLSPV</sequence>
<dbReference type="AlphaFoldDB" id="A0AAF0T408"/>
<dbReference type="PANTHER" id="PTHR12972:SF0">
    <property type="entry name" value="PROTEIN DOWNSTREAM NEIGHBOR OF SON"/>
    <property type="match status" value="1"/>
</dbReference>
<keyword evidence="2" id="KW-0217">Developmental protein</keyword>
<proteinExistence type="inferred from homology"/>
<evidence type="ECO:0000256" key="3">
    <source>
        <dbReference type="ARBA" id="ARBA00023242"/>
    </source>
</evidence>
<dbReference type="Proteomes" id="UP001234989">
    <property type="component" value="Chromosome 1"/>
</dbReference>
<keyword evidence="3" id="KW-0539">Nucleus</keyword>
<evidence type="ECO:0000256" key="4">
    <source>
        <dbReference type="ARBA" id="ARBA00025806"/>
    </source>
</evidence>
<evidence type="ECO:0000313" key="6">
    <source>
        <dbReference type="Proteomes" id="UP001234989"/>
    </source>
</evidence>
<name>A0AAF0T408_SOLVR</name>
<dbReference type="GO" id="GO:0005634">
    <property type="term" value="C:nucleus"/>
    <property type="evidence" value="ECO:0007669"/>
    <property type="project" value="UniProtKB-SubCell"/>
</dbReference>
<dbReference type="EMBL" id="CP133612">
    <property type="protein sequence ID" value="WMV06907.1"/>
    <property type="molecule type" value="Genomic_DNA"/>
</dbReference>
<comment type="similarity">
    <text evidence="4">Belongs to the DONSON family.</text>
</comment>
<accession>A0AAF0T408</accession>
<evidence type="ECO:0000256" key="2">
    <source>
        <dbReference type="ARBA" id="ARBA00022473"/>
    </source>
</evidence>
<comment type="subcellular location">
    <subcellularLocation>
        <location evidence="1">Nucleus</location>
    </subcellularLocation>
</comment>
<reference evidence="5" key="1">
    <citation type="submission" date="2023-08" db="EMBL/GenBank/DDBJ databases">
        <title>A de novo genome assembly of Solanum verrucosum Schlechtendal, a Mexican diploid species geographically isolated from the other diploid A-genome species in potato relatives.</title>
        <authorList>
            <person name="Hosaka K."/>
        </authorList>
    </citation>
    <scope>NUCLEOTIDE SEQUENCE</scope>
    <source>
        <tissue evidence="5">Young leaves</tissue>
    </source>
</reference>